<comment type="caution">
    <text evidence="1">The sequence shown here is derived from an EMBL/GenBank/DDBJ whole genome shotgun (WGS) entry which is preliminary data.</text>
</comment>
<dbReference type="EMBL" id="BAABCR010000008">
    <property type="protein sequence ID" value="GAA4026252.1"/>
    <property type="molecule type" value="Genomic_DNA"/>
</dbReference>
<sequence length="186" mass="21014">MKIILLTPMDIEQEKALNALARMPNLQNDYKVIVSGIGRESTAKALMHLPKHDVCVLLGFAAIVGKESNLPAHLQFGKPIEITQATLYGYEGGLFENGKPLFTEPKTKQATLASLTSDKFVRTTDLAEQTVINMEDYTFMYLKKPQDFILRIISDFLPHETEIDFFEEVKSIDFLEAIKVIEESFV</sequence>
<evidence type="ECO:0000313" key="2">
    <source>
        <dbReference type="Proteomes" id="UP001500968"/>
    </source>
</evidence>
<organism evidence="1 2">
    <name type="scientific">Flavobacterium cheonhonense</name>
    <dbReference type="NCBI Taxonomy" id="706185"/>
    <lineage>
        <taxon>Bacteria</taxon>
        <taxon>Pseudomonadati</taxon>
        <taxon>Bacteroidota</taxon>
        <taxon>Flavobacteriia</taxon>
        <taxon>Flavobacteriales</taxon>
        <taxon>Flavobacteriaceae</taxon>
        <taxon>Flavobacterium</taxon>
    </lineage>
</organism>
<gene>
    <name evidence="1" type="ORF">GCM10022386_07030</name>
</gene>
<protein>
    <recommendedName>
        <fullName evidence="3">Nucleoside phosphorylase</fullName>
    </recommendedName>
</protein>
<reference evidence="2" key="1">
    <citation type="journal article" date="2019" name="Int. J. Syst. Evol. Microbiol.">
        <title>The Global Catalogue of Microorganisms (GCM) 10K type strain sequencing project: providing services to taxonomists for standard genome sequencing and annotation.</title>
        <authorList>
            <consortium name="The Broad Institute Genomics Platform"/>
            <consortium name="The Broad Institute Genome Sequencing Center for Infectious Disease"/>
            <person name="Wu L."/>
            <person name="Ma J."/>
        </authorList>
    </citation>
    <scope>NUCLEOTIDE SEQUENCE [LARGE SCALE GENOMIC DNA]</scope>
    <source>
        <strain evidence="2">JCM 17064</strain>
    </source>
</reference>
<evidence type="ECO:0008006" key="3">
    <source>
        <dbReference type="Google" id="ProtNLM"/>
    </source>
</evidence>
<accession>A0ABP7TH06</accession>
<dbReference type="InterPro" id="IPR035994">
    <property type="entry name" value="Nucleoside_phosphorylase_sf"/>
</dbReference>
<proteinExistence type="predicted"/>
<dbReference type="Proteomes" id="UP001500968">
    <property type="component" value="Unassembled WGS sequence"/>
</dbReference>
<evidence type="ECO:0000313" key="1">
    <source>
        <dbReference type="EMBL" id="GAA4026252.1"/>
    </source>
</evidence>
<dbReference type="RefSeq" id="WP_324691789.1">
    <property type="nucleotide sequence ID" value="NZ_BAABCR010000008.1"/>
</dbReference>
<dbReference type="Gene3D" id="3.40.50.1580">
    <property type="entry name" value="Nucleoside phosphorylase domain"/>
    <property type="match status" value="1"/>
</dbReference>
<name>A0ABP7TH06_9FLAO</name>
<keyword evidence="2" id="KW-1185">Reference proteome</keyword>